<organism evidence="2 3">
    <name type="scientific">Robiginitalea aurantiaca</name>
    <dbReference type="NCBI Taxonomy" id="3056915"/>
    <lineage>
        <taxon>Bacteria</taxon>
        <taxon>Pseudomonadati</taxon>
        <taxon>Bacteroidota</taxon>
        <taxon>Flavobacteriia</taxon>
        <taxon>Flavobacteriales</taxon>
        <taxon>Flavobacteriaceae</taxon>
        <taxon>Robiginitalea</taxon>
    </lineage>
</organism>
<dbReference type="Pfam" id="PF19578">
    <property type="entry name" value="DUF6090"/>
    <property type="match status" value="1"/>
</dbReference>
<comment type="caution">
    <text evidence="2">The sequence shown here is derived from an EMBL/GenBank/DDBJ whole genome shotgun (WGS) entry which is preliminary data.</text>
</comment>
<keyword evidence="3" id="KW-1185">Reference proteome</keyword>
<feature type="transmembrane region" description="Helical" evidence="1">
    <location>
        <begin position="21"/>
        <end position="42"/>
    </location>
</feature>
<dbReference type="EMBL" id="JAUDUY010000003">
    <property type="protein sequence ID" value="MDM9631114.1"/>
    <property type="molecule type" value="Genomic_DNA"/>
</dbReference>
<keyword evidence="1" id="KW-1133">Transmembrane helix</keyword>
<evidence type="ECO:0000256" key="1">
    <source>
        <dbReference type="SAM" id="Phobius"/>
    </source>
</evidence>
<sequence length="246" mass="29137">MLRFFRQLRQRLLTENNYSKYLLYAVGEVFLIVVGILLALYLDNLNDEKRARQVEIKLLQELKSNLGSNLRILDRSLSTELEYLSYNETILDYLDNKKPYDEALERAFGVYFWTISTNPVKGGYDFLKSKGVDLITNDSLRKSISFIFENEFSILKNENEVWSNNLQQNISYPYHVKHFRRYYSSVNDTVVELAKPFDYNALLQDDQFKSINAEIISNRKWNINTLRELIREMETLILQIDVELQN</sequence>
<dbReference type="Proteomes" id="UP001174839">
    <property type="component" value="Unassembled WGS sequence"/>
</dbReference>
<proteinExistence type="predicted"/>
<evidence type="ECO:0000313" key="2">
    <source>
        <dbReference type="EMBL" id="MDM9631114.1"/>
    </source>
</evidence>
<reference evidence="2" key="1">
    <citation type="submission" date="2023-06" db="EMBL/GenBank/DDBJ databases">
        <title>Robiginitalea aurantiacus sp. nov. and Algoriphagus sediminis sp. nov., isolated from coastal sediment.</title>
        <authorList>
            <person name="Zhou Z.Y."/>
            <person name="An J."/>
            <person name="Jia Y.W."/>
            <person name="Du Z.J."/>
        </authorList>
    </citation>
    <scope>NUCLEOTIDE SEQUENCE</scope>
    <source>
        <strain evidence="2">M39</strain>
    </source>
</reference>
<protein>
    <submittedName>
        <fullName evidence="2">DUF6090 family protein</fullName>
    </submittedName>
</protein>
<keyword evidence="1" id="KW-0812">Transmembrane</keyword>
<gene>
    <name evidence="2" type="ORF">QU605_06520</name>
</gene>
<accession>A0ABT7WDX1</accession>
<dbReference type="InterPro" id="IPR045749">
    <property type="entry name" value="DUF6090"/>
</dbReference>
<keyword evidence="1" id="KW-0472">Membrane</keyword>
<name>A0ABT7WDX1_9FLAO</name>
<evidence type="ECO:0000313" key="3">
    <source>
        <dbReference type="Proteomes" id="UP001174839"/>
    </source>
</evidence>
<dbReference type="RefSeq" id="WP_289724480.1">
    <property type="nucleotide sequence ID" value="NZ_JAUDUY010000003.1"/>
</dbReference>